<dbReference type="InterPro" id="IPR006528">
    <property type="entry name" value="Phage_head_morphogenesis_dom"/>
</dbReference>
<feature type="domain" description="Phage head morphogenesis" evidence="1">
    <location>
        <begin position="193"/>
        <end position="298"/>
    </location>
</feature>
<evidence type="ECO:0000313" key="2">
    <source>
        <dbReference type="EMBL" id="PFB10364.1"/>
    </source>
</evidence>
<comment type="caution">
    <text evidence="2">The sequence shown here is derived from an EMBL/GenBank/DDBJ whole genome shotgun (WGS) entry which is preliminary data.</text>
</comment>
<name>A0A9X6SHU3_BACTU</name>
<protein>
    <submittedName>
        <fullName evidence="2">Phage head morphogenesis protein</fullName>
    </submittedName>
</protein>
<dbReference type="EMBL" id="NTUS01000005">
    <property type="protein sequence ID" value="PFB10364.1"/>
    <property type="molecule type" value="Genomic_DNA"/>
</dbReference>
<evidence type="ECO:0000259" key="1">
    <source>
        <dbReference type="Pfam" id="PF04233"/>
    </source>
</evidence>
<evidence type="ECO:0000313" key="3">
    <source>
        <dbReference type="Proteomes" id="UP000220397"/>
    </source>
</evidence>
<dbReference type="NCBIfam" id="TIGR01641">
    <property type="entry name" value="phageSPP1_gp7"/>
    <property type="match status" value="1"/>
</dbReference>
<gene>
    <name evidence="2" type="ORF">CN398_00730</name>
</gene>
<reference evidence="2 3" key="1">
    <citation type="submission" date="2017-09" db="EMBL/GenBank/DDBJ databases">
        <title>Large-scale bioinformatics analysis of Bacillus genomes uncovers conserved roles of natural products in bacterial physiology.</title>
        <authorList>
            <consortium name="Agbiome Team Llc"/>
            <person name="Bleich R.M."/>
            <person name="Kirk G.J."/>
            <person name="Santa Maria K.C."/>
            <person name="Allen S.E."/>
            <person name="Farag S."/>
            <person name="Shank E.A."/>
            <person name="Bowers A."/>
        </authorList>
    </citation>
    <scope>NUCLEOTIDE SEQUENCE [LARGE SCALE GENOMIC DNA]</scope>
    <source>
        <strain evidence="2 3">AFS015413</strain>
    </source>
</reference>
<dbReference type="AlphaFoldDB" id="A0A9X6SHU3"/>
<dbReference type="Proteomes" id="UP000220397">
    <property type="component" value="Unassembled WGS sequence"/>
</dbReference>
<dbReference type="Pfam" id="PF04233">
    <property type="entry name" value="Phage_Mu_F"/>
    <property type="match status" value="1"/>
</dbReference>
<dbReference type="InterPro" id="IPR036388">
    <property type="entry name" value="WH-like_DNA-bd_sf"/>
</dbReference>
<sequence length="340" mass="39832">MATIEEYWTKRVELLEARWNRDAQVIEKELKASYRQALKEAENEMRAYLTRKGFDYNELMKALNRVEIKDRKESLLNFLDKLKDMDTEISKRIAEDVNVHLDKRKLSRLDAIISEMLIQTGEYSLKDEQMIRDQLKEVYRETLLRNKFELAGLGINTPVYTLNNKIVDKVLSYPWNGENFSNRIWNNKRVMLQKLREALVQGVLQGLHADEVAEKFAVIMKVPLHRAQATIYTETAFIYGQAQLDSYDEGEIDKYKLHVTFDNATSKICRSLDASKVYLTSEARAGINYPPLHTRCRTLSIPYFEGVEGPKYRWARDKDGKSIKVDANMSYKEYKEQFLK</sequence>
<organism evidence="2 3">
    <name type="scientific">Bacillus thuringiensis</name>
    <dbReference type="NCBI Taxonomy" id="1428"/>
    <lineage>
        <taxon>Bacteria</taxon>
        <taxon>Bacillati</taxon>
        <taxon>Bacillota</taxon>
        <taxon>Bacilli</taxon>
        <taxon>Bacillales</taxon>
        <taxon>Bacillaceae</taxon>
        <taxon>Bacillus</taxon>
        <taxon>Bacillus cereus group</taxon>
    </lineage>
</organism>
<accession>A0A9X6SHU3</accession>
<dbReference type="RefSeq" id="WP_097807810.1">
    <property type="nucleotide sequence ID" value="NZ_NTRM01000027.1"/>
</dbReference>
<proteinExistence type="predicted"/>
<dbReference type="Gene3D" id="1.10.10.10">
    <property type="entry name" value="Winged helix-like DNA-binding domain superfamily/Winged helix DNA-binding domain"/>
    <property type="match status" value="1"/>
</dbReference>